<proteinExistence type="predicted"/>
<reference evidence="2" key="1">
    <citation type="journal article" date="2022" name="Nat. Commun.">
        <title>Chromosome evolution and the genetic basis of agronomically important traits in greater yam.</title>
        <authorList>
            <person name="Bredeson J.V."/>
            <person name="Lyons J.B."/>
            <person name="Oniyinde I.O."/>
            <person name="Okereke N.R."/>
            <person name="Kolade O."/>
            <person name="Nnabue I."/>
            <person name="Nwadili C.O."/>
            <person name="Hribova E."/>
            <person name="Parker M."/>
            <person name="Nwogha J."/>
            <person name="Shu S."/>
            <person name="Carlson J."/>
            <person name="Kariba R."/>
            <person name="Muthemba S."/>
            <person name="Knop K."/>
            <person name="Barton G.J."/>
            <person name="Sherwood A.V."/>
            <person name="Lopez-Montes A."/>
            <person name="Asiedu R."/>
            <person name="Jamnadass R."/>
            <person name="Muchugi A."/>
            <person name="Goodstein D."/>
            <person name="Egesi C.N."/>
            <person name="Featherston J."/>
            <person name="Asfaw A."/>
            <person name="Simpson G.G."/>
            <person name="Dolezel J."/>
            <person name="Hendre P.S."/>
            <person name="Van Deynze A."/>
            <person name="Kumar P.L."/>
            <person name="Obidiegwu J.E."/>
            <person name="Bhattacharjee R."/>
            <person name="Rokhsar D.S."/>
        </authorList>
    </citation>
    <scope>NUCLEOTIDE SEQUENCE [LARGE SCALE GENOMIC DNA]</scope>
    <source>
        <strain evidence="2">cv. TDa95/00328</strain>
    </source>
</reference>
<gene>
    <name evidence="1" type="ORF">IHE45_18G052500</name>
</gene>
<evidence type="ECO:0000313" key="1">
    <source>
        <dbReference type="EMBL" id="KAH7656032.1"/>
    </source>
</evidence>
<dbReference type="Proteomes" id="UP000827976">
    <property type="component" value="Chromosome 18"/>
</dbReference>
<organism evidence="1 2">
    <name type="scientific">Dioscorea alata</name>
    <name type="common">Purple yam</name>
    <dbReference type="NCBI Taxonomy" id="55571"/>
    <lineage>
        <taxon>Eukaryota</taxon>
        <taxon>Viridiplantae</taxon>
        <taxon>Streptophyta</taxon>
        <taxon>Embryophyta</taxon>
        <taxon>Tracheophyta</taxon>
        <taxon>Spermatophyta</taxon>
        <taxon>Magnoliopsida</taxon>
        <taxon>Liliopsida</taxon>
        <taxon>Dioscoreales</taxon>
        <taxon>Dioscoreaceae</taxon>
        <taxon>Dioscorea</taxon>
    </lineage>
</organism>
<keyword evidence="2" id="KW-1185">Reference proteome</keyword>
<protein>
    <submittedName>
        <fullName evidence="1">Vacuole morphology and inheritance protein 14</fullName>
    </submittedName>
</protein>
<evidence type="ECO:0000313" key="2">
    <source>
        <dbReference type="Proteomes" id="UP000827976"/>
    </source>
</evidence>
<accession>A0ACB7U6Z1</accession>
<comment type="caution">
    <text evidence="1">The sequence shown here is derived from an EMBL/GenBank/DDBJ whole genome shotgun (WGS) entry which is preliminary data.</text>
</comment>
<name>A0ACB7U6Z1_DIOAL</name>
<sequence length="262" mass="30221">MLTPNCRHLLEKLDGISSDVLWDIGDESQEVYKEAFPKLANFVSKLDFEADREKILALIEYLSKELMHPSQPTYRKEGGLSGFVTLTTVLGKDFTSQLLEEILPPVLVILQDSSVRHAAYQAIYEIARVVGRGIIMFFDRIVYVFSLLPKDSDTVPSYTNDILAKIVELAATDDGKLSIEEFLNFLKGRMRKIHYKGRLFLLHWIQNNARGLVDDEWFIIEFIDAWFHKLSDPEPNEREKACQELALILSLIKFGHVRHYFI</sequence>
<dbReference type="EMBL" id="CM037028">
    <property type="protein sequence ID" value="KAH7656032.1"/>
    <property type="molecule type" value="Genomic_DNA"/>
</dbReference>